<dbReference type="PANTHER" id="PTHR11802">
    <property type="entry name" value="SERINE PROTEASE FAMILY S10 SERINE CARBOXYPEPTIDASE"/>
    <property type="match status" value="1"/>
</dbReference>
<dbReference type="PANTHER" id="PTHR11802:SF3">
    <property type="entry name" value="RETINOID-INDUCIBLE SERINE CARBOXYPEPTIDASE"/>
    <property type="match status" value="1"/>
</dbReference>
<organism evidence="13">
    <name type="scientific">Musca domestica</name>
    <name type="common">House fly</name>
    <dbReference type="NCBI Taxonomy" id="7370"/>
    <lineage>
        <taxon>Eukaryota</taxon>
        <taxon>Metazoa</taxon>
        <taxon>Ecdysozoa</taxon>
        <taxon>Arthropoda</taxon>
        <taxon>Hexapoda</taxon>
        <taxon>Insecta</taxon>
        <taxon>Pterygota</taxon>
        <taxon>Neoptera</taxon>
        <taxon>Endopterygota</taxon>
        <taxon>Diptera</taxon>
        <taxon>Brachycera</taxon>
        <taxon>Muscomorpha</taxon>
        <taxon>Muscoidea</taxon>
        <taxon>Muscidae</taxon>
        <taxon>Musca</taxon>
    </lineage>
</organism>
<evidence type="ECO:0000313" key="14">
    <source>
        <dbReference type="Proteomes" id="UP001652621"/>
    </source>
</evidence>
<name>A0A1I8M708_MUSDO</name>
<evidence type="ECO:0000256" key="5">
    <source>
        <dbReference type="ARBA" id="ARBA00022670"/>
    </source>
</evidence>
<dbReference type="InterPro" id="IPR029058">
    <property type="entry name" value="AB_hydrolase_fold"/>
</dbReference>
<evidence type="ECO:0000256" key="6">
    <source>
        <dbReference type="ARBA" id="ARBA00022729"/>
    </source>
</evidence>
<dbReference type="Pfam" id="PF00450">
    <property type="entry name" value="Peptidase_S10"/>
    <property type="match status" value="1"/>
</dbReference>
<proteinExistence type="inferred from homology"/>
<dbReference type="GO" id="GO:0005576">
    <property type="term" value="C:extracellular region"/>
    <property type="evidence" value="ECO:0007669"/>
    <property type="project" value="UniProtKB-SubCell"/>
</dbReference>
<evidence type="ECO:0000256" key="10">
    <source>
        <dbReference type="ARBA" id="ARBA00070242"/>
    </source>
</evidence>
<dbReference type="STRING" id="7370.A0A1I8M708"/>
<dbReference type="Gene3D" id="3.40.50.1820">
    <property type="entry name" value="alpha/beta hydrolase"/>
    <property type="match status" value="1"/>
</dbReference>
<dbReference type="InterPro" id="IPR001563">
    <property type="entry name" value="Peptidase_S10"/>
</dbReference>
<dbReference type="AlphaFoldDB" id="A0A1I8M708"/>
<dbReference type="GO" id="GO:0004185">
    <property type="term" value="F:serine-type carboxypeptidase activity"/>
    <property type="evidence" value="ECO:0007669"/>
    <property type="project" value="InterPro"/>
</dbReference>
<dbReference type="GeneID" id="101887686"/>
<evidence type="ECO:0000256" key="2">
    <source>
        <dbReference type="ARBA" id="ARBA00009431"/>
    </source>
</evidence>
<evidence type="ECO:0000256" key="7">
    <source>
        <dbReference type="ARBA" id="ARBA00022801"/>
    </source>
</evidence>
<reference evidence="13" key="1">
    <citation type="submission" date="2020-05" db="UniProtKB">
        <authorList>
            <consortium name="EnsemblMetazoa"/>
        </authorList>
    </citation>
    <scope>IDENTIFICATION</scope>
    <source>
        <strain evidence="13">Aabys</strain>
    </source>
</reference>
<evidence type="ECO:0000256" key="9">
    <source>
        <dbReference type="ARBA" id="ARBA00055847"/>
    </source>
</evidence>
<keyword evidence="6 12" id="KW-0732">Signal</keyword>
<dbReference type="Proteomes" id="UP001652621">
    <property type="component" value="Unplaced"/>
</dbReference>
<dbReference type="RefSeq" id="XP_005186526.1">
    <property type="nucleotide sequence ID" value="XM_005186469.3"/>
</dbReference>
<sequence length="434" mass="48913">MCSDMKRNCILLIVFLWIASVGAKPGYGPGEQDWGFVDVRPGGHMFYWLYYTTADVTNYTERPLAIWLQGGPGASATGRGNFEELGPLDVNGKERDWTWVKDMNVLFIDSPLGSGYSYVDNITLLPSTNNEIAQDLLAFMKQFYELHSEFEDVPLHIFSQSYGGKMAPEFALELYMAVERGDLRSNLKSVALGSPWTSPIDSMSAWGPLLLNVGIVDKDGYEQIMESYNRTLEYVENEEWHKAYKQWMNTSYIALNVSENVNFYNILKYLKEGDLDSGEVDNETVTGDNAKQTLHSLMLGPVSKALAIPPHVIWASQKSDIFDNLSKDFMRPAVDIVNEILNNTDIEVAVISGQLDLICATAGAVKWIEKLQWNDREEYFDAPRTAILIEDNVEGYEKSGGNFSMFWVNRAGHMIPADNPKAMSYILKKLTNYG</sequence>
<keyword evidence="7" id="KW-0378">Hydrolase</keyword>
<dbReference type="PRINTS" id="PR00724">
    <property type="entry name" value="CRBOXYPTASEC"/>
</dbReference>
<gene>
    <name evidence="13" type="primary">101887686</name>
    <name evidence="15" type="synonym">LOC101887686</name>
</gene>
<dbReference type="VEuPathDB" id="VectorBase:MDOA001889"/>
<dbReference type="OrthoDB" id="443318at2759"/>
<accession>A0A1I8M708</accession>
<dbReference type="SUPFAM" id="SSF53474">
    <property type="entry name" value="alpha/beta-Hydrolases"/>
    <property type="match status" value="1"/>
</dbReference>
<comment type="similarity">
    <text evidence="2">Belongs to the peptidase S10 family.</text>
</comment>
<evidence type="ECO:0000256" key="4">
    <source>
        <dbReference type="ARBA" id="ARBA00022645"/>
    </source>
</evidence>
<evidence type="ECO:0000256" key="8">
    <source>
        <dbReference type="ARBA" id="ARBA00023180"/>
    </source>
</evidence>
<evidence type="ECO:0000256" key="12">
    <source>
        <dbReference type="SAM" id="SignalP"/>
    </source>
</evidence>
<dbReference type="VEuPathDB" id="VectorBase:MDOMA2_006216"/>
<keyword evidence="3" id="KW-0964">Secreted</keyword>
<evidence type="ECO:0000256" key="11">
    <source>
        <dbReference type="ARBA" id="ARBA00077736"/>
    </source>
</evidence>
<feature type="chain" id="PRO_5044559962" description="Retinoid-inducible serine carboxypeptidase" evidence="12">
    <location>
        <begin position="24"/>
        <end position="434"/>
    </location>
</feature>
<dbReference type="FunFam" id="3.40.50.1820:FF:000075">
    <property type="entry name" value="Carboxypeptidase"/>
    <property type="match status" value="1"/>
</dbReference>
<dbReference type="eggNOG" id="KOG1283">
    <property type="taxonomic scope" value="Eukaryota"/>
</dbReference>
<comment type="subcellular location">
    <subcellularLocation>
        <location evidence="1">Secreted</location>
    </subcellularLocation>
</comment>
<keyword evidence="14" id="KW-1185">Reference proteome</keyword>
<keyword evidence="4" id="KW-0121">Carboxypeptidase</keyword>
<keyword evidence="8" id="KW-0325">Glycoprotein</keyword>
<keyword evidence="5" id="KW-0645">Protease</keyword>
<evidence type="ECO:0000256" key="1">
    <source>
        <dbReference type="ARBA" id="ARBA00004613"/>
    </source>
</evidence>
<feature type="signal peptide" evidence="12">
    <location>
        <begin position="1"/>
        <end position="23"/>
    </location>
</feature>
<comment type="function">
    <text evidence="9">May be involved in vascular wall and kidney homeostasis.</text>
</comment>
<evidence type="ECO:0000313" key="13">
    <source>
        <dbReference type="EnsemblMetazoa" id="MDOA001889-PA"/>
    </source>
</evidence>
<evidence type="ECO:0000313" key="15">
    <source>
        <dbReference type="RefSeq" id="XP_005186526.1"/>
    </source>
</evidence>
<dbReference type="GO" id="GO:0006508">
    <property type="term" value="P:proteolysis"/>
    <property type="evidence" value="ECO:0007669"/>
    <property type="project" value="UniProtKB-KW"/>
</dbReference>
<dbReference type="EnsemblMetazoa" id="MDOA001889-RA">
    <property type="protein sequence ID" value="MDOA001889-PA"/>
    <property type="gene ID" value="MDOA001889"/>
</dbReference>
<protein>
    <recommendedName>
        <fullName evidence="10">Retinoid-inducible serine carboxypeptidase</fullName>
    </recommendedName>
    <alternativeName>
        <fullName evidence="11">Serine carboxypeptidase 1</fullName>
    </alternativeName>
</protein>
<dbReference type="KEGG" id="mde:101887686"/>
<reference evidence="15" key="2">
    <citation type="submission" date="2025-04" db="UniProtKB">
        <authorList>
            <consortium name="RefSeq"/>
        </authorList>
    </citation>
    <scope>IDENTIFICATION</scope>
    <source>
        <strain evidence="15">Aabys</strain>
    </source>
</reference>
<evidence type="ECO:0000256" key="3">
    <source>
        <dbReference type="ARBA" id="ARBA00022525"/>
    </source>
</evidence>